<dbReference type="GO" id="GO:0016757">
    <property type="term" value="F:glycosyltransferase activity"/>
    <property type="evidence" value="ECO:0007669"/>
    <property type="project" value="UniProtKB-KW"/>
</dbReference>
<dbReference type="Pfam" id="PF13439">
    <property type="entry name" value="Glyco_transf_4"/>
    <property type="match status" value="1"/>
</dbReference>
<protein>
    <submittedName>
        <fullName evidence="3">GDP-mannose-dependentalpha-(1-6)-phosphatidylinositol monomannoside mannosyltransferase</fullName>
    </submittedName>
</protein>
<dbReference type="Pfam" id="PF00534">
    <property type="entry name" value="Glycos_transf_1"/>
    <property type="match status" value="1"/>
</dbReference>
<reference evidence="3 4" key="1">
    <citation type="submission" date="2024-02" db="EMBL/GenBank/DDBJ databases">
        <title>Herpetosiphon gulosus NBRC 112829.</title>
        <authorList>
            <person name="Ichikawa N."/>
            <person name="Katano-Makiyama Y."/>
            <person name="Hidaka K."/>
        </authorList>
    </citation>
    <scope>NUCLEOTIDE SEQUENCE [LARGE SCALE GENOMIC DNA]</scope>
    <source>
        <strain evidence="3 4">NBRC 112829</strain>
    </source>
</reference>
<accession>A0ABP9X585</accession>
<gene>
    <name evidence="3" type="primary">pimB_2</name>
    <name evidence="3" type="ORF">Hgul01_03837</name>
</gene>
<evidence type="ECO:0000313" key="3">
    <source>
        <dbReference type="EMBL" id="GAA5530023.1"/>
    </source>
</evidence>
<dbReference type="EMBL" id="BAABRU010000014">
    <property type="protein sequence ID" value="GAA5530023.1"/>
    <property type="molecule type" value="Genomic_DNA"/>
</dbReference>
<evidence type="ECO:0000259" key="1">
    <source>
        <dbReference type="Pfam" id="PF00534"/>
    </source>
</evidence>
<dbReference type="InterPro" id="IPR028098">
    <property type="entry name" value="Glyco_trans_4-like_N"/>
</dbReference>
<sequence>MFYNAHSNSLSASITLAMHILHVYKDYFPVLGGMENHIRVVAEGLAERGHQVTVAVSNTYPKTEIERRNGVAIIKAAQWLRKASTPISPMSLPLSWRVPADIIHLHHPFPPGDLLYWLRRGKAKLVITYQSDIVRQRRLLQLYRPLLTRTLNAADRIIAASPQYIQTSPWLAPHADKCRVIPLSVDTERFNQLDHAAIQSLREQVAAPMVLFVGRFRHYKGLHFLLEALPKIPNAKLVLVGIGPEEARLRDLAQRLDVGERIVWAGEVPDQALPNYYAAADVFVLPSHLRAEAFGIVQLEALAAGIPIVSTELGTGTSFVNAHSQTGFVVPPADPAALARAINVLLENPGLRAQFGANGRQRASSTFSPQRMLDQIEELYREIVS</sequence>
<keyword evidence="4" id="KW-1185">Reference proteome</keyword>
<comment type="caution">
    <text evidence="3">The sequence shown here is derived from an EMBL/GenBank/DDBJ whole genome shotgun (WGS) entry which is preliminary data.</text>
</comment>
<feature type="domain" description="Glycosyltransferase subfamily 4-like N-terminal" evidence="2">
    <location>
        <begin position="32"/>
        <end position="189"/>
    </location>
</feature>
<organism evidence="3 4">
    <name type="scientific">Herpetosiphon gulosus</name>
    <dbReference type="NCBI Taxonomy" id="1973496"/>
    <lineage>
        <taxon>Bacteria</taxon>
        <taxon>Bacillati</taxon>
        <taxon>Chloroflexota</taxon>
        <taxon>Chloroflexia</taxon>
        <taxon>Herpetosiphonales</taxon>
        <taxon>Herpetosiphonaceae</taxon>
        <taxon>Herpetosiphon</taxon>
    </lineage>
</organism>
<dbReference type="SUPFAM" id="SSF53756">
    <property type="entry name" value="UDP-Glycosyltransferase/glycogen phosphorylase"/>
    <property type="match status" value="1"/>
</dbReference>
<dbReference type="InterPro" id="IPR050194">
    <property type="entry name" value="Glycosyltransferase_grp1"/>
</dbReference>
<name>A0ABP9X585_9CHLR</name>
<dbReference type="Proteomes" id="UP001428290">
    <property type="component" value="Unassembled WGS sequence"/>
</dbReference>
<dbReference type="Gene3D" id="3.40.50.2000">
    <property type="entry name" value="Glycogen Phosphorylase B"/>
    <property type="match status" value="2"/>
</dbReference>
<dbReference type="PANTHER" id="PTHR45947">
    <property type="entry name" value="SULFOQUINOVOSYL TRANSFERASE SQD2"/>
    <property type="match status" value="1"/>
</dbReference>
<dbReference type="InterPro" id="IPR001296">
    <property type="entry name" value="Glyco_trans_1"/>
</dbReference>
<evidence type="ECO:0000259" key="2">
    <source>
        <dbReference type="Pfam" id="PF13439"/>
    </source>
</evidence>
<keyword evidence="3" id="KW-0328">Glycosyltransferase</keyword>
<proteinExistence type="predicted"/>
<feature type="domain" description="Glycosyl transferase family 1" evidence="1">
    <location>
        <begin position="201"/>
        <end position="362"/>
    </location>
</feature>
<evidence type="ECO:0000313" key="4">
    <source>
        <dbReference type="Proteomes" id="UP001428290"/>
    </source>
</evidence>
<dbReference type="PANTHER" id="PTHR45947:SF3">
    <property type="entry name" value="SULFOQUINOVOSYL TRANSFERASE SQD2"/>
    <property type="match status" value="1"/>
</dbReference>
<keyword evidence="3" id="KW-0808">Transferase</keyword>